<gene>
    <name evidence="2" type="ORF">KDA_72830</name>
</gene>
<reference evidence="3" key="1">
    <citation type="submission" date="2018-12" db="EMBL/GenBank/DDBJ databases">
        <title>Tengunoibacter tsumagoiensis gen. nov., sp. nov., Dictyobacter kobayashii sp. nov., D. alpinus sp. nov., and D. joshuensis sp. nov. and description of Dictyobacteraceae fam. nov. within the order Ktedonobacterales isolated from Tengu-no-mugimeshi.</title>
        <authorList>
            <person name="Wang C.M."/>
            <person name="Zheng Y."/>
            <person name="Sakai Y."/>
            <person name="Toyoda A."/>
            <person name="Minakuchi Y."/>
            <person name="Abe K."/>
            <person name="Yokota A."/>
            <person name="Yabe S."/>
        </authorList>
    </citation>
    <scope>NUCLEOTIDE SEQUENCE [LARGE SCALE GENOMIC DNA]</scope>
    <source>
        <strain evidence="3">Uno16</strain>
    </source>
</reference>
<evidence type="ECO:0000313" key="3">
    <source>
        <dbReference type="Proteomes" id="UP000287171"/>
    </source>
</evidence>
<dbReference type="OrthoDB" id="2886991at2"/>
<dbReference type="InterPro" id="IPR007436">
    <property type="entry name" value="DUF485"/>
</dbReference>
<dbReference type="PANTHER" id="PTHR38441">
    <property type="entry name" value="INTEGRAL MEMBRANE PROTEIN-RELATED"/>
    <property type="match status" value="1"/>
</dbReference>
<protein>
    <recommendedName>
        <fullName evidence="4">Clumping factor B</fullName>
    </recommendedName>
</protein>
<keyword evidence="1" id="KW-0812">Transmembrane</keyword>
<keyword evidence="3" id="KW-1185">Reference proteome</keyword>
<keyword evidence="1" id="KW-0472">Membrane</keyword>
<sequence>MADAISPQDEGKSGPVRNAGVVEDQQTTLRDWQAIERDGEFRELVRAKRNLIIPATIFFLLYYFVFLIIVGYFPDIANASVFGNINVAYLFALSQFFMTWILMGIYVWRAGAFDRLVERIVARVRGENKG</sequence>
<evidence type="ECO:0000313" key="2">
    <source>
        <dbReference type="EMBL" id="GCE31799.1"/>
    </source>
</evidence>
<dbReference type="Proteomes" id="UP000287171">
    <property type="component" value="Unassembled WGS sequence"/>
</dbReference>
<proteinExistence type="predicted"/>
<evidence type="ECO:0000256" key="1">
    <source>
        <dbReference type="SAM" id="Phobius"/>
    </source>
</evidence>
<accession>A0A402BKD3</accession>
<comment type="caution">
    <text evidence="2">The sequence shown here is derived from an EMBL/GenBank/DDBJ whole genome shotgun (WGS) entry which is preliminary data.</text>
</comment>
<dbReference type="PANTHER" id="PTHR38441:SF1">
    <property type="entry name" value="MEMBRANE PROTEIN"/>
    <property type="match status" value="1"/>
</dbReference>
<dbReference type="AlphaFoldDB" id="A0A402BKD3"/>
<evidence type="ECO:0008006" key="4">
    <source>
        <dbReference type="Google" id="ProtNLM"/>
    </source>
</evidence>
<organism evidence="2 3">
    <name type="scientific">Dictyobacter alpinus</name>
    <dbReference type="NCBI Taxonomy" id="2014873"/>
    <lineage>
        <taxon>Bacteria</taxon>
        <taxon>Bacillati</taxon>
        <taxon>Chloroflexota</taxon>
        <taxon>Ktedonobacteria</taxon>
        <taxon>Ktedonobacterales</taxon>
        <taxon>Dictyobacteraceae</taxon>
        <taxon>Dictyobacter</taxon>
    </lineage>
</organism>
<feature type="transmembrane region" description="Helical" evidence="1">
    <location>
        <begin position="51"/>
        <end position="73"/>
    </location>
</feature>
<feature type="transmembrane region" description="Helical" evidence="1">
    <location>
        <begin position="85"/>
        <end position="108"/>
    </location>
</feature>
<keyword evidence="1" id="KW-1133">Transmembrane helix</keyword>
<dbReference type="EMBL" id="BIFT01000002">
    <property type="protein sequence ID" value="GCE31799.1"/>
    <property type="molecule type" value="Genomic_DNA"/>
</dbReference>
<dbReference type="Pfam" id="PF04341">
    <property type="entry name" value="DUF485"/>
    <property type="match status" value="1"/>
</dbReference>
<name>A0A402BKD3_9CHLR</name>
<dbReference type="RefSeq" id="WP_126631730.1">
    <property type="nucleotide sequence ID" value="NZ_BIFT01000002.1"/>
</dbReference>